<dbReference type="InterPro" id="IPR011044">
    <property type="entry name" value="Quino_amine_DH_bsu"/>
</dbReference>
<dbReference type="Proteomes" id="UP001500027">
    <property type="component" value="Unassembled WGS sequence"/>
</dbReference>
<proteinExistence type="predicted"/>
<dbReference type="Pfam" id="PF05935">
    <property type="entry name" value="Arylsulfotrans"/>
    <property type="match status" value="1"/>
</dbReference>
<dbReference type="RefSeq" id="WP_139001922.1">
    <property type="nucleotide sequence ID" value="NZ_BAABAV010000001.1"/>
</dbReference>
<accession>A0ABP8E802</accession>
<evidence type="ECO:0000313" key="2">
    <source>
        <dbReference type="EMBL" id="GAA4268094.1"/>
    </source>
</evidence>
<dbReference type="EMBL" id="BAABAV010000001">
    <property type="protein sequence ID" value="GAA4268094.1"/>
    <property type="molecule type" value="Genomic_DNA"/>
</dbReference>
<dbReference type="SUPFAM" id="SSF50969">
    <property type="entry name" value="YVTN repeat-like/Quinoprotein amine dehydrogenase"/>
    <property type="match status" value="1"/>
</dbReference>
<feature type="chain" id="PRO_5046767718" evidence="1">
    <location>
        <begin position="22"/>
        <end position="426"/>
    </location>
</feature>
<dbReference type="PANTHER" id="PTHR35340:SF5">
    <property type="entry name" value="ASST-DOMAIN-CONTAINING PROTEIN"/>
    <property type="match status" value="1"/>
</dbReference>
<dbReference type="PROSITE" id="PS51257">
    <property type="entry name" value="PROKAR_LIPOPROTEIN"/>
    <property type="match status" value="1"/>
</dbReference>
<protein>
    <submittedName>
        <fullName evidence="2">Aryl-sulfate sulfotransferase</fullName>
    </submittedName>
</protein>
<reference evidence="3" key="1">
    <citation type="journal article" date="2019" name="Int. J. Syst. Evol. Microbiol.">
        <title>The Global Catalogue of Microorganisms (GCM) 10K type strain sequencing project: providing services to taxonomists for standard genome sequencing and annotation.</title>
        <authorList>
            <consortium name="The Broad Institute Genomics Platform"/>
            <consortium name="The Broad Institute Genome Sequencing Center for Infectious Disease"/>
            <person name="Wu L."/>
            <person name="Ma J."/>
        </authorList>
    </citation>
    <scope>NUCLEOTIDE SEQUENCE [LARGE SCALE GENOMIC DNA]</scope>
    <source>
        <strain evidence="3">JCM 17452</strain>
    </source>
</reference>
<gene>
    <name evidence="2" type="ORF">GCM10022257_01950</name>
</gene>
<evidence type="ECO:0000313" key="3">
    <source>
        <dbReference type="Proteomes" id="UP001500027"/>
    </source>
</evidence>
<sequence>MKKYCIVCLLISILLSISCRSNDDFTIIDEPEEEVVLAEEVELFELEGIENSLVLAVVNAGKSSYLVNKKGEILKSWDFDIGLGNDLELLPSGKLLGIFKASNLSFFFGGFGGIVRIINIDGSIDWEFNYYSDNLLAHHDVEMLPSGNILIMAWERILAEEAKAMGIDVTFDVFTESLIEVDPNTNKIVWEWHTKDHIIQDTDSDLPNFGIVKDNPQLINHNYNIREDGDLMHANGIDYDLNKDLIYLSVNFYSEVWVIDHSTTTIEASSHEGGNYNKGGDLIYRFGNPEAYNNTFGTRLFDNNHFPNFLESDEPGAGNILVFNNNTAEGQSIVHEFKMPNDFQLNPDSNNEPEEVWRFTDSALFNSRISGAVRLKNGNTLICEGDYGFWEVTPEKEVVWKYNGSGRFWRAYNYFLTDSEIINLNL</sequence>
<feature type="signal peptide" evidence="1">
    <location>
        <begin position="1"/>
        <end position="21"/>
    </location>
</feature>
<dbReference type="PANTHER" id="PTHR35340">
    <property type="entry name" value="PQQ ENZYME REPEAT PROTEIN-RELATED"/>
    <property type="match status" value="1"/>
</dbReference>
<keyword evidence="1" id="KW-0732">Signal</keyword>
<keyword evidence="3" id="KW-1185">Reference proteome</keyword>
<evidence type="ECO:0000256" key="1">
    <source>
        <dbReference type="SAM" id="SignalP"/>
    </source>
</evidence>
<dbReference type="InterPro" id="IPR010262">
    <property type="entry name" value="Arylsulfotransferase_bact"/>
</dbReference>
<comment type="caution">
    <text evidence="2">The sequence shown here is derived from an EMBL/GenBank/DDBJ whole genome shotgun (WGS) entry which is preliminary data.</text>
</comment>
<organism evidence="2 3">
    <name type="scientific">Hyunsoonleella aestuarii</name>
    <dbReference type="NCBI Taxonomy" id="912802"/>
    <lineage>
        <taxon>Bacteria</taxon>
        <taxon>Pseudomonadati</taxon>
        <taxon>Bacteroidota</taxon>
        <taxon>Flavobacteriia</taxon>
        <taxon>Flavobacteriales</taxon>
        <taxon>Flavobacteriaceae</taxon>
    </lineage>
</organism>
<dbReference type="InterPro" id="IPR053143">
    <property type="entry name" value="Arylsulfate_ST"/>
</dbReference>
<name>A0ABP8E802_9FLAO</name>